<keyword evidence="3" id="KW-1185">Reference proteome</keyword>
<organism evidence="2 3">
    <name type="scientific">Enhygromyxa salina</name>
    <dbReference type="NCBI Taxonomy" id="215803"/>
    <lineage>
        <taxon>Bacteria</taxon>
        <taxon>Pseudomonadati</taxon>
        <taxon>Myxococcota</taxon>
        <taxon>Polyangia</taxon>
        <taxon>Nannocystales</taxon>
        <taxon>Nannocystaceae</taxon>
        <taxon>Enhygromyxa</taxon>
    </lineage>
</organism>
<evidence type="ECO:0000256" key="1">
    <source>
        <dbReference type="SAM" id="MobiDB-lite"/>
    </source>
</evidence>
<evidence type="ECO:0000313" key="2">
    <source>
        <dbReference type="EMBL" id="PRP90940.1"/>
    </source>
</evidence>
<reference evidence="2 3" key="1">
    <citation type="submission" date="2018-03" db="EMBL/GenBank/DDBJ databases">
        <title>Draft Genome Sequences of the Obligatory Marine Myxobacteria Enhygromyxa salina SWB005.</title>
        <authorList>
            <person name="Poehlein A."/>
            <person name="Moghaddam J.A."/>
            <person name="Harms H."/>
            <person name="Alanjari M."/>
            <person name="Koenig G.M."/>
            <person name="Daniel R."/>
            <person name="Schaeberle T.F."/>
        </authorList>
    </citation>
    <scope>NUCLEOTIDE SEQUENCE [LARGE SCALE GENOMIC DNA]</scope>
    <source>
        <strain evidence="2 3">SWB005</strain>
    </source>
</reference>
<name>A0A2S9XDV2_9BACT</name>
<gene>
    <name evidence="2" type="ORF">ENSA5_60150</name>
</gene>
<evidence type="ECO:0000313" key="3">
    <source>
        <dbReference type="Proteomes" id="UP000237968"/>
    </source>
</evidence>
<comment type="caution">
    <text evidence="2">The sequence shown here is derived from an EMBL/GenBank/DDBJ whole genome shotgun (WGS) entry which is preliminary data.</text>
</comment>
<dbReference type="Proteomes" id="UP000237968">
    <property type="component" value="Unassembled WGS sequence"/>
</dbReference>
<dbReference type="EMBL" id="PVNK01000263">
    <property type="protein sequence ID" value="PRP90940.1"/>
    <property type="molecule type" value="Genomic_DNA"/>
</dbReference>
<protein>
    <submittedName>
        <fullName evidence="2">Uncharacterized protein</fullName>
    </submittedName>
</protein>
<dbReference type="AlphaFoldDB" id="A0A2S9XDV2"/>
<sequence>MTDNAILRRSYPFWHAKRQGPASMDEALLESVGQEVVDRGDPSKDQETTTS</sequence>
<proteinExistence type="predicted"/>
<feature type="region of interest" description="Disordered" evidence="1">
    <location>
        <begin position="1"/>
        <end position="22"/>
    </location>
</feature>
<dbReference type="RefSeq" id="WP_181198310.1">
    <property type="nucleotide sequence ID" value="NZ_PVNK01000263.1"/>
</dbReference>
<accession>A0A2S9XDV2</accession>